<organism evidence="10 11">
    <name type="scientific">Snuella sedimenti</name>
    <dbReference type="NCBI Taxonomy" id="2798802"/>
    <lineage>
        <taxon>Bacteria</taxon>
        <taxon>Pseudomonadati</taxon>
        <taxon>Bacteroidota</taxon>
        <taxon>Flavobacteriia</taxon>
        <taxon>Flavobacteriales</taxon>
        <taxon>Flavobacteriaceae</taxon>
        <taxon>Snuella</taxon>
    </lineage>
</organism>
<dbReference type="InterPro" id="IPR036890">
    <property type="entry name" value="HATPase_C_sf"/>
</dbReference>
<evidence type="ECO:0000256" key="7">
    <source>
        <dbReference type="ARBA" id="ARBA00023012"/>
    </source>
</evidence>
<dbReference type="PRINTS" id="PR00344">
    <property type="entry name" value="BCTRLSENSOR"/>
</dbReference>
<keyword evidence="8" id="KW-0472">Membrane</keyword>
<dbReference type="Gene3D" id="3.30.450.20">
    <property type="entry name" value="PAS domain"/>
    <property type="match status" value="1"/>
</dbReference>
<keyword evidence="6" id="KW-0067">ATP-binding</keyword>
<dbReference type="EC" id="2.7.13.3" evidence="2"/>
<sequence length="448" mass="50150">MSSKALYFKIIFRVVFILATSIGFAFSILQNHLDYAIYLGIILIAQVIGLIAFLNQTNKKIAFFFEAIENDDSTVHYPIHIKNKSLKALHDSLNKVNNLIQGIKIEHEAQERYYQTILEEAAIGILTINKHGHIYTANKSAKAMLSRNQLTHVRQLQQINKKLHDLIAGLKPFDPKLFQFTNEREIIKLSVKATPLVLNKKELLLVLIQNINSEIEQNEVDSWNKLFSVLTHEIMNTIAPITSLSETLVDTINKHSSTNNEQLMDASVSKNISKGLNVIKQNSHNLVDFVNSYRTLTKIPSPDKNILSVESLFDKIKILCSQEKGFSNVTFKTNISNDLEIFADEKQVLQVLVNLVKNALQSIGDNTNGVIKLIGTKGYNGKIVLQVADNGPGIPSDLLSDIFVPFFTTKKEGTGIGLSLSKHIMRLHGGSLRVSSVPEKETVFTLSF</sequence>
<feature type="domain" description="Histidine kinase" evidence="9">
    <location>
        <begin position="229"/>
        <end position="448"/>
    </location>
</feature>
<proteinExistence type="predicted"/>
<name>A0A8J7LYK8_9FLAO</name>
<dbReference type="Pfam" id="PF02518">
    <property type="entry name" value="HATPase_c"/>
    <property type="match status" value="1"/>
</dbReference>
<dbReference type="EMBL" id="JAELVQ010000012">
    <property type="protein sequence ID" value="MBJ6368546.1"/>
    <property type="molecule type" value="Genomic_DNA"/>
</dbReference>
<keyword evidence="3" id="KW-0808">Transferase</keyword>
<evidence type="ECO:0000313" key="11">
    <source>
        <dbReference type="Proteomes" id="UP000610931"/>
    </source>
</evidence>
<keyword evidence="5 10" id="KW-0418">Kinase</keyword>
<gene>
    <name evidence="10" type="ORF">JF259_10650</name>
</gene>
<dbReference type="PROSITE" id="PS50109">
    <property type="entry name" value="HIS_KIN"/>
    <property type="match status" value="1"/>
</dbReference>
<keyword evidence="4" id="KW-0547">Nucleotide-binding</keyword>
<dbReference type="GO" id="GO:0004673">
    <property type="term" value="F:protein histidine kinase activity"/>
    <property type="evidence" value="ECO:0007669"/>
    <property type="project" value="UniProtKB-EC"/>
</dbReference>
<dbReference type="SUPFAM" id="SSF55785">
    <property type="entry name" value="PYP-like sensor domain (PAS domain)"/>
    <property type="match status" value="1"/>
</dbReference>
<evidence type="ECO:0000256" key="5">
    <source>
        <dbReference type="ARBA" id="ARBA00022777"/>
    </source>
</evidence>
<reference evidence="10" key="1">
    <citation type="submission" date="2020-12" db="EMBL/GenBank/DDBJ databases">
        <title>Snuella sp. nov., isolated from sediment in Incheon.</title>
        <authorList>
            <person name="Kim W."/>
        </authorList>
    </citation>
    <scope>NUCLEOTIDE SEQUENCE</scope>
    <source>
        <strain evidence="10">CAU 1569</strain>
    </source>
</reference>
<dbReference type="SUPFAM" id="SSF55874">
    <property type="entry name" value="ATPase domain of HSP90 chaperone/DNA topoisomerase II/histidine kinase"/>
    <property type="match status" value="1"/>
</dbReference>
<protein>
    <recommendedName>
        <fullName evidence="2">histidine kinase</fullName>
        <ecNumber evidence="2">2.7.13.3</ecNumber>
    </recommendedName>
</protein>
<evidence type="ECO:0000256" key="1">
    <source>
        <dbReference type="ARBA" id="ARBA00000085"/>
    </source>
</evidence>
<dbReference type="GO" id="GO:0000160">
    <property type="term" value="P:phosphorelay signal transduction system"/>
    <property type="evidence" value="ECO:0007669"/>
    <property type="project" value="UniProtKB-KW"/>
</dbReference>
<dbReference type="AlphaFoldDB" id="A0A8J7LYK8"/>
<keyword evidence="8" id="KW-1133">Transmembrane helix</keyword>
<keyword evidence="8" id="KW-0812">Transmembrane</keyword>
<dbReference type="InterPro" id="IPR035965">
    <property type="entry name" value="PAS-like_dom_sf"/>
</dbReference>
<feature type="transmembrane region" description="Helical" evidence="8">
    <location>
        <begin position="7"/>
        <end position="29"/>
    </location>
</feature>
<dbReference type="InterPro" id="IPR005467">
    <property type="entry name" value="His_kinase_dom"/>
</dbReference>
<dbReference type="InterPro" id="IPR004358">
    <property type="entry name" value="Sig_transdc_His_kin-like_C"/>
</dbReference>
<accession>A0A8J7LYK8</accession>
<dbReference type="SMART" id="SM00387">
    <property type="entry name" value="HATPase_c"/>
    <property type="match status" value="1"/>
</dbReference>
<evidence type="ECO:0000313" key="10">
    <source>
        <dbReference type="EMBL" id="MBJ6368546.1"/>
    </source>
</evidence>
<evidence type="ECO:0000259" key="9">
    <source>
        <dbReference type="PROSITE" id="PS50109"/>
    </source>
</evidence>
<feature type="transmembrane region" description="Helical" evidence="8">
    <location>
        <begin position="35"/>
        <end position="54"/>
    </location>
</feature>
<dbReference type="GO" id="GO:0005524">
    <property type="term" value="F:ATP binding"/>
    <property type="evidence" value="ECO:0007669"/>
    <property type="project" value="UniProtKB-KW"/>
</dbReference>
<keyword evidence="11" id="KW-1185">Reference proteome</keyword>
<dbReference type="RefSeq" id="WP_199115308.1">
    <property type="nucleotide sequence ID" value="NZ_JAELVQ010000012.1"/>
</dbReference>
<dbReference type="PANTHER" id="PTHR43065:SF46">
    <property type="entry name" value="C4-DICARBOXYLATE TRANSPORT SENSOR PROTEIN DCTB"/>
    <property type="match status" value="1"/>
</dbReference>
<evidence type="ECO:0000256" key="6">
    <source>
        <dbReference type="ARBA" id="ARBA00022840"/>
    </source>
</evidence>
<dbReference type="Proteomes" id="UP000610931">
    <property type="component" value="Unassembled WGS sequence"/>
</dbReference>
<dbReference type="InterPro" id="IPR003594">
    <property type="entry name" value="HATPase_dom"/>
</dbReference>
<dbReference type="PANTHER" id="PTHR43065">
    <property type="entry name" value="SENSOR HISTIDINE KINASE"/>
    <property type="match status" value="1"/>
</dbReference>
<keyword evidence="7" id="KW-0902">Two-component regulatory system</keyword>
<comment type="caution">
    <text evidence="10">The sequence shown here is derived from an EMBL/GenBank/DDBJ whole genome shotgun (WGS) entry which is preliminary data.</text>
</comment>
<evidence type="ECO:0000256" key="2">
    <source>
        <dbReference type="ARBA" id="ARBA00012438"/>
    </source>
</evidence>
<evidence type="ECO:0000256" key="4">
    <source>
        <dbReference type="ARBA" id="ARBA00022741"/>
    </source>
</evidence>
<comment type="catalytic activity">
    <reaction evidence="1">
        <text>ATP + protein L-histidine = ADP + protein N-phospho-L-histidine.</text>
        <dbReference type="EC" id="2.7.13.3"/>
    </reaction>
</comment>
<evidence type="ECO:0000256" key="3">
    <source>
        <dbReference type="ARBA" id="ARBA00022679"/>
    </source>
</evidence>
<dbReference type="Gene3D" id="3.30.565.10">
    <property type="entry name" value="Histidine kinase-like ATPase, C-terminal domain"/>
    <property type="match status" value="1"/>
</dbReference>
<evidence type="ECO:0000256" key="8">
    <source>
        <dbReference type="SAM" id="Phobius"/>
    </source>
</evidence>